<keyword evidence="3" id="KW-1185">Reference proteome</keyword>
<accession>A0ABT1Y2Q1</accession>
<protein>
    <submittedName>
        <fullName evidence="2">Amidohydrolase family protein</fullName>
    </submittedName>
</protein>
<evidence type="ECO:0000259" key="1">
    <source>
        <dbReference type="Pfam" id="PF01979"/>
    </source>
</evidence>
<dbReference type="InterPro" id="IPR057744">
    <property type="entry name" value="OTAase-like"/>
</dbReference>
<reference evidence="2 3" key="1">
    <citation type="submission" date="2022-08" db="EMBL/GenBank/DDBJ databases">
        <title>Proteogenomics of the novel Dehalobacterium formicoaceticum strain EZ94 highlights a key role of methyltransferases during anaerobic dichloromethane degradation.</title>
        <authorList>
            <person name="Wasmund K."/>
        </authorList>
    </citation>
    <scope>NUCLEOTIDE SEQUENCE [LARGE SCALE GENOMIC DNA]</scope>
    <source>
        <strain evidence="2 3">EZ94</strain>
    </source>
</reference>
<dbReference type="Gene3D" id="2.30.40.10">
    <property type="entry name" value="Urease, subunit C, domain 1"/>
    <property type="match status" value="1"/>
</dbReference>
<dbReference type="SUPFAM" id="SSF51338">
    <property type="entry name" value="Composite domain of metallo-dependent hydrolases"/>
    <property type="match status" value="1"/>
</dbReference>
<dbReference type="InterPro" id="IPR011059">
    <property type="entry name" value="Metal-dep_hydrolase_composite"/>
</dbReference>
<gene>
    <name evidence="2" type="ORF">NVS47_02720</name>
</gene>
<organism evidence="2 3">
    <name type="scientific">Dehalobacterium formicoaceticum</name>
    <dbReference type="NCBI Taxonomy" id="51515"/>
    <lineage>
        <taxon>Bacteria</taxon>
        <taxon>Bacillati</taxon>
        <taxon>Bacillota</taxon>
        <taxon>Clostridia</taxon>
        <taxon>Eubacteriales</taxon>
        <taxon>Peptococcaceae</taxon>
        <taxon>Dehalobacterium</taxon>
    </lineage>
</organism>
<dbReference type="InterPro" id="IPR006680">
    <property type="entry name" value="Amidohydro-rel"/>
</dbReference>
<dbReference type="CDD" id="cd01299">
    <property type="entry name" value="Met_dep_hydrolase_A"/>
    <property type="match status" value="1"/>
</dbReference>
<dbReference type="Gene3D" id="3.20.20.140">
    <property type="entry name" value="Metal-dependent hydrolases"/>
    <property type="match status" value="1"/>
</dbReference>
<comment type="caution">
    <text evidence="2">The sequence shown here is derived from an EMBL/GenBank/DDBJ whole genome shotgun (WGS) entry which is preliminary data.</text>
</comment>
<evidence type="ECO:0000313" key="3">
    <source>
        <dbReference type="Proteomes" id="UP001524944"/>
    </source>
</evidence>
<dbReference type="PANTHER" id="PTHR43135:SF3">
    <property type="entry name" value="ALPHA-D-RIBOSE 1-METHYLPHOSPHONATE 5-TRIPHOSPHATE DIPHOSPHATASE"/>
    <property type="match status" value="1"/>
</dbReference>
<name>A0ABT1Y2Q1_9FIRM</name>
<proteinExistence type="predicted"/>
<dbReference type="PANTHER" id="PTHR43135">
    <property type="entry name" value="ALPHA-D-RIBOSE 1-METHYLPHOSPHONATE 5-TRIPHOSPHATE DIPHOSPHATASE"/>
    <property type="match status" value="1"/>
</dbReference>
<sequence length="402" mass="43351">MSLPNMINSGESVLLIPEGILDLKENRILKGKALAVREGEISALLSLEQVPVWAKQHQGEIISLAGLTLMPGLVDCHVHFALDSVDFKQCLARWPDQNLIEQQTLKFGRHLLQKGILAVRDGGDLEGIGLEAKRRLRPGLLVKATGHALRRKGLYGTFLGGGVDTAEEGKKQIRELAASGVDQIKIVVSGIVSFSQYEKVGPLHFSLAELQELVEESHTLGLKVMAHVNSVEGVARAVDAGVDSVEHGYFISDTSLELMEKKGIAWVPTIIPVAAQTREPCAKAHDWEGLHVIEKTYLRHMTQVKKAASLGVPLGVGTDAGAIGAPHGSSYYEEIALYHAAGLSHTEILKAAIFTGAKIIGLDPNWGRMEPGSPAYLIAVQGNPLQDLSSLKRVERIVIPAS</sequence>
<dbReference type="RefSeq" id="WP_089609909.1">
    <property type="nucleotide sequence ID" value="NZ_CP022121.1"/>
</dbReference>
<dbReference type="InterPro" id="IPR051781">
    <property type="entry name" value="Metallo-dep_Hydrolase"/>
</dbReference>
<evidence type="ECO:0000313" key="2">
    <source>
        <dbReference type="EMBL" id="MCR6544435.1"/>
    </source>
</evidence>
<dbReference type="Proteomes" id="UP001524944">
    <property type="component" value="Unassembled WGS sequence"/>
</dbReference>
<feature type="domain" description="Amidohydrolase-related" evidence="1">
    <location>
        <begin position="68"/>
        <end position="393"/>
    </location>
</feature>
<dbReference type="EMBL" id="JANPWE010000001">
    <property type="protein sequence ID" value="MCR6544435.1"/>
    <property type="molecule type" value="Genomic_DNA"/>
</dbReference>
<dbReference type="InterPro" id="IPR032466">
    <property type="entry name" value="Metal_Hydrolase"/>
</dbReference>
<dbReference type="SUPFAM" id="SSF51556">
    <property type="entry name" value="Metallo-dependent hydrolases"/>
    <property type="match status" value="1"/>
</dbReference>
<dbReference type="Pfam" id="PF01979">
    <property type="entry name" value="Amidohydro_1"/>
    <property type="match status" value="1"/>
</dbReference>